<name>E6Q8W9_9ZZZZ</name>
<gene>
    <name evidence="1" type="ORF">CARN5_2931</name>
</gene>
<evidence type="ECO:0000313" key="1">
    <source>
        <dbReference type="EMBL" id="CBI03645.1"/>
    </source>
</evidence>
<proteinExistence type="predicted"/>
<protein>
    <submittedName>
        <fullName evidence="1">Uncharacterized protein</fullName>
    </submittedName>
</protein>
<reference evidence="1" key="1">
    <citation type="submission" date="2009-10" db="EMBL/GenBank/DDBJ databases">
        <title>Diversity of trophic interactions inside an arsenic-rich microbial ecosystem.</title>
        <authorList>
            <person name="Bertin P.N."/>
            <person name="Heinrich-Salmeron A."/>
            <person name="Pelletier E."/>
            <person name="Goulhen-Chollet F."/>
            <person name="Arsene-Ploetze F."/>
            <person name="Gallien S."/>
            <person name="Calteau A."/>
            <person name="Vallenet D."/>
            <person name="Casiot C."/>
            <person name="Chane-Woon-Ming B."/>
            <person name="Giloteaux L."/>
            <person name="Barakat M."/>
            <person name="Bonnefoy V."/>
            <person name="Bruneel O."/>
            <person name="Chandler M."/>
            <person name="Cleiss J."/>
            <person name="Duran R."/>
            <person name="Elbaz-Poulichet F."/>
            <person name="Fonknechten N."/>
            <person name="Lauga B."/>
            <person name="Mornico D."/>
            <person name="Ortet P."/>
            <person name="Schaeffer C."/>
            <person name="Siguier P."/>
            <person name="Alexander Thil Smith A."/>
            <person name="Van Dorsselaer A."/>
            <person name="Weissenbach J."/>
            <person name="Medigue C."/>
            <person name="Le Paslier D."/>
        </authorList>
    </citation>
    <scope>NUCLEOTIDE SEQUENCE</scope>
</reference>
<accession>E6Q8W9</accession>
<sequence length="80" mass="9020">MEQNFFRQRTQPLTGWVLALRETPVAAQPIPSEENHHCHLLSEIVSKALNSPCGAIFWVRWPNPPTHGLQIGARHGIAYP</sequence>
<dbReference type="AlphaFoldDB" id="E6Q8W9"/>
<dbReference type="EMBL" id="CABP01000020">
    <property type="protein sequence ID" value="CBI03645.1"/>
    <property type="molecule type" value="Genomic_DNA"/>
</dbReference>
<comment type="caution">
    <text evidence="1">The sequence shown here is derived from an EMBL/GenBank/DDBJ whole genome shotgun (WGS) entry which is preliminary data.</text>
</comment>
<organism evidence="1">
    <name type="scientific">mine drainage metagenome</name>
    <dbReference type="NCBI Taxonomy" id="410659"/>
    <lineage>
        <taxon>unclassified sequences</taxon>
        <taxon>metagenomes</taxon>
        <taxon>ecological metagenomes</taxon>
    </lineage>
</organism>